<accession>A0ABQ7FJR9</accession>
<comment type="caution">
    <text evidence="1">The sequence shown here is derived from an EMBL/GenBank/DDBJ whole genome shotgun (WGS) entry which is preliminary data.</text>
</comment>
<dbReference type="EMBL" id="WHPN01000299">
    <property type="protein sequence ID" value="KAF4407854.1"/>
    <property type="molecule type" value="Genomic_DNA"/>
</dbReference>
<dbReference type="Proteomes" id="UP000621266">
    <property type="component" value="Unassembled WGS sequence"/>
</dbReference>
<gene>
    <name evidence="1" type="ORF">GCU69_17295</name>
</gene>
<sequence>MRVSEARAVAARWAAAYTERTPGCAGAFVSGSAAWLPGDAELPVTSDVDVLLVTEEGARPARPAPGKFRREGVLIEGSDLPGEEIATPGRVLGSYYLAGSFRTDTVLADPSGRLAALRDAVAPEFTRRRWVRRRCAHAERRITGGLARLDVSAPPHDRVTGWLFPAGVTTHVLLTAGLRNPTVRRRYSAVRELLDGHGRPQLTEELLALLGCDGMSAVRVERHLRAMAKAFDEAARVAVTPYPFSSDITPRARAVAVDGSRALITSGHHREAVFWIAATYARCCRILAADAPPESAARHAAGFAELAADLGVGTPGALRARAGEVAAFLPRLREAAAEITAACPQVRD</sequence>
<protein>
    <recommendedName>
        <fullName evidence="3">Polymerase nucleotidyl transferase domain-containing protein</fullName>
    </recommendedName>
</protein>
<name>A0ABQ7FJR9_9ACTN</name>
<keyword evidence="2" id="KW-1185">Reference proteome</keyword>
<evidence type="ECO:0000313" key="1">
    <source>
        <dbReference type="EMBL" id="KAF4407854.1"/>
    </source>
</evidence>
<organism evidence="1 2">
    <name type="scientific">Streptomyces lycii</name>
    <dbReference type="NCBI Taxonomy" id="2654337"/>
    <lineage>
        <taxon>Bacteria</taxon>
        <taxon>Bacillati</taxon>
        <taxon>Actinomycetota</taxon>
        <taxon>Actinomycetes</taxon>
        <taxon>Kitasatosporales</taxon>
        <taxon>Streptomycetaceae</taxon>
        <taxon>Streptomyces</taxon>
    </lineage>
</organism>
<evidence type="ECO:0000313" key="2">
    <source>
        <dbReference type="Proteomes" id="UP000621266"/>
    </source>
</evidence>
<reference evidence="1 2" key="1">
    <citation type="submission" date="2019-10" db="EMBL/GenBank/DDBJ databases">
        <title>Streptomyces tenebrisbrunneis sp.nov., an endogenous actinomycete isolated from of Lycium ruthenicum.</title>
        <authorList>
            <person name="Ma L."/>
        </authorList>
    </citation>
    <scope>NUCLEOTIDE SEQUENCE [LARGE SCALE GENOMIC DNA]</scope>
    <source>
        <strain evidence="1 2">TRM 66187</strain>
    </source>
</reference>
<dbReference type="RefSeq" id="WP_156206551.1">
    <property type="nucleotide sequence ID" value="NZ_WHPN01000299.1"/>
</dbReference>
<proteinExistence type="predicted"/>
<evidence type="ECO:0008006" key="3">
    <source>
        <dbReference type="Google" id="ProtNLM"/>
    </source>
</evidence>